<sequence>MADGTESQASDGTSADGPQGSPAHYLDADTGRVARIVAALRKAHAEQKVHAEQVAATVSAAAPVPPPPPAAAAAGSAPADEPAAAGASTGSVTDTAELPDAPAPRRESTGVRPAEPAVPTLRWNPGARYRASRLASYLAPQQPATPVPGAHRPTAPAPTAVPSVHAPVPPPPAPPQGPVPPAPPGSGPVPAPPPLAGRLYRGPAKRTAVFEREIWHPVARSSRVPRDVSEALVAAVERYRMGSISTSGLVRAIGSAHAA</sequence>
<protein>
    <submittedName>
        <fullName evidence="2">Uncharacterized protein</fullName>
    </submittedName>
</protein>
<name>A0ABU2CGX0_9MICO</name>
<feature type="region of interest" description="Disordered" evidence="1">
    <location>
        <begin position="141"/>
        <end position="200"/>
    </location>
</feature>
<feature type="compositionally biased region" description="Low complexity" evidence="1">
    <location>
        <begin position="148"/>
        <end position="166"/>
    </location>
</feature>
<evidence type="ECO:0000313" key="2">
    <source>
        <dbReference type="EMBL" id="MDR7380585.1"/>
    </source>
</evidence>
<evidence type="ECO:0000256" key="1">
    <source>
        <dbReference type="SAM" id="MobiDB-lite"/>
    </source>
</evidence>
<proteinExistence type="predicted"/>
<feature type="compositionally biased region" description="Low complexity" evidence="1">
    <location>
        <begin position="71"/>
        <end position="90"/>
    </location>
</feature>
<reference evidence="2 3" key="1">
    <citation type="submission" date="2023-07" db="EMBL/GenBank/DDBJ databases">
        <title>Sequencing the genomes of 1000 actinobacteria strains.</title>
        <authorList>
            <person name="Klenk H.-P."/>
        </authorList>
    </citation>
    <scope>NUCLEOTIDE SEQUENCE [LARGE SCALE GENOMIC DNA]</scope>
    <source>
        <strain evidence="2 3">DSM 45554</strain>
    </source>
</reference>
<accession>A0ABU2CGX0</accession>
<dbReference type="Proteomes" id="UP001183585">
    <property type="component" value="Unassembled WGS sequence"/>
</dbReference>
<evidence type="ECO:0000313" key="3">
    <source>
        <dbReference type="Proteomes" id="UP001183585"/>
    </source>
</evidence>
<keyword evidence="3" id="KW-1185">Reference proteome</keyword>
<feature type="region of interest" description="Disordered" evidence="1">
    <location>
        <begin position="1"/>
        <end position="28"/>
    </location>
</feature>
<feature type="compositionally biased region" description="Pro residues" evidence="1">
    <location>
        <begin position="167"/>
        <end position="195"/>
    </location>
</feature>
<organism evidence="2 3">
    <name type="scientific">Promicromonospora iranensis</name>
    <dbReference type="NCBI Taxonomy" id="1105144"/>
    <lineage>
        <taxon>Bacteria</taxon>
        <taxon>Bacillati</taxon>
        <taxon>Actinomycetota</taxon>
        <taxon>Actinomycetes</taxon>
        <taxon>Micrococcales</taxon>
        <taxon>Promicromonosporaceae</taxon>
        <taxon>Promicromonospora</taxon>
    </lineage>
</organism>
<gene>
    <name evidence="2" type="ORF">J2S48_000100</name>
</gene>
<feature type="compositionally biased region" description="Polar residues" evidence="1">
    <location>
        <begin position="1"/>
        <end position="13"/>
    </location>
</feature>
<dbReference type="EMBL" id="JAVDYE010000001">
    <property type="protein sequence ID" value="MDR7380585.1"/>
    <property type="molecule type" value="Genomic_DNA"/>
</dbReference>
<feature type="region of interest" description="Disordered" evidence="1">
    <location>
        <begin position="60"/>
        <end position="124"/>
    </location>
</feature>
<dbReference type="RefSeq" id="WP_274992540.1">
    <property type="nucleotide sequence ID" value="NZ_JAJQQP010000002.1"/>
</dbReference>
<comment type="caution">
    <text evidence="2">The sequence shown here is derived from an EMBL/GenBank/DDBJ whole genome shotgun (WGS) entry which is preliminary data.</text>
</comment>